<dbReference type="InterPro" id="IPR015798">
    <property type="entry name" value="Cu_amine_oxidase_C"/>
</dbReference>
<dbReference type="Gene3D" id="3.10.450.40">
    <property type="match status" value="2"/>
</dbReference>
<dbReference type="Gene3D" id="2.70.98.20">
    <property type="entry name" value="Copper amine oxidase, catalytic domain"/>
    <property type="match status" value="1"/>
</dbReference>
<evidence type="ECO:0000313" key="11">
    <source>
        <dbReference type="EMBL" id="OJJ86142.1"/>
    </source>
</evidence>
<evidence type="ECO:0000313" key="12">
    <source>
        <dbReference type="Proteomes" id="UP000184300"/>
    </source>
</evidence>
<dbReference type="InterPro" id="IPR036460">
    <property type="entry name" value="Cu_amine_oxidase_C_sf"/>
</dbReference>
<reference evidence="12" key="1">
    <citation type="journal article" date="2017" name="Genome Biol.">
        <title>Comparative genomics reveals high biological diversity and specific adaptations in the industrially and medically important fungal genus Aspergillus.</title>
        <authorList>
            <person name="de Vries R.P."/>
            <person name="Riley R."/>
            <person name="Wiebenga A."/>
            <person name="Aguilar-Osorio G."/>
            <person name="Amillis S."/>
            <person name="Uchima C.A."/>
            <person name="Anderluh G."/>
            <person name="Asadollahi M."/>
            <person name="Askin M."/>
            <person name="Barry K."/>
            <person name="Battaglia E."/>
            <person name="Bayram O."/>
            <person name="Benocci T."/>
            <person name="Braus-Stromeyer S.A."/>
            <person name="Caldana C."/>
            <person name="Canovas D."/>
            <person name="Cerqueira G.C."/>
            <person name="Chen F."/>
            <person name="Chen W."/>
            <person name="Choi C."/>
            <person name="Clum A."/>
            <person name="Dos Santos R.A."/>
            <person name="Damasio A.R."/>
            <person name="Diallinas G."/>
            <person name="Emri T."/>
            <person name="Fekete E."/>
            <person name="Flipphi M."/>
            <person name="Freyberg S."/>
            <person name="Gallo A."/>
            <person name="Gournas C."/>
            <person name="Habgood R."/>
            <person name="Hainaut M."/>
            <person name="Harispe M.L."/>
            <person name="Henrissat B."/>
            <person name="Hilden K.S."/>
            <person name="Hope R."/>
            <person name="Hossain A."/>
            <person name="Karabika E."/>
            <person name="Karaffa L."/>
            <person name="Karanyi Z."/>
            <person name="Krasevec N."/>
            <person name="Kuo A."/>
            <person name="Kusch H."/>
            <person name="LaButti K."/>
            <person name="Lagendijk E.L."/>
            <person name="Lapidus A."/>
            <person name="Levasseur A."/>
            <person name="Lindquist E."/>
            <person name="Lipzen A."/>
            <person name="Logrieco A.F."/>
            <person name="MacCabe A."/>
            <person name="Maekelae M.R."/>
            <person name="Malavazi I."/>
            <person name="Melin P."/>
            <person name="Meyer V."/>
            <person name="Mielnichuk N."/>
            <person name="Miskei M."/>
            <person name="Molnar A.P."/>
            <person name="Mule G."/>
            <person name="Ngan C.Y."/>
            <person name="Orejas M."/>
            <person name="Orosz E."/>
            <person name="Ouedraogo J.P."/>
            <person name="Overkamp K.M."/>
            <person name="Park H.-S."/>
            <person name="Perrone G."/>
            <person name="Piumi F."/>
            <person name="Punt P.J."/>
            <person name="Ram A.F."/>
            <person name="Ramon A."/>
            <person name="Rauscher S."/>
            <person name="Record E."/>
            <person name="Riano-Pachon D.M."/>
            <person name="Robert V."/>
            <person name="Roehrig J."/>
            <person name="Ruller R."/>
            <person name="Salamov A."/>
            <person name="Salih N.S."/>
            <person name="Samson R.A."/>
            <person name="Sandor E."/>
            <person name="Sanguinetti M."/>
            <person name="Schuetze T."/>
            <person name="Sepcic K."/>
            <person name="Shelest E."/>
            <person name="Sherlock G."/>
            <person name="Sophianopoulou V."/>
            <person name="Squina F.M."/>
            <person name="Sun H."/>
            <person name="Susca A."/>
            <person name="Todd R.B."/>
            <person name="Tsang A."/>
            <person name="Unkles S.E."/>
            <person name="van de Wiele N."/>
            <person name="van Rossen-Uffink D."/>
            <person name="Oliveira J.V."/>
            <person name="Vesth T.C."/>
            <person name="Visser J."/>
            <person name="Yu J.-H."/>
            <person name="Zhou M."/>
            <person name="Andersen M.R."/>
            <person name="Archer D.B."/>
            <person name="Baker S.E."/>
            <person name="Benoit I."/>
            <person name="Brakhage A.A."/>
            <person name="Braus G.H."/>
            <person name="Fischer R."/>
            <person name="Frisvad J.C."/>
            <person name="Goldman G.H."/>
            <person name="Houbraken J."/>
            <person name="Oakley B."/>
            <person name="Pocsi I."/>
            <person name="Scazzocchio C."/>
            <person name="Seiboth B."/>
            <person name="vanKuyk P.A."/>
            <person name="Wortman J."/>
            <person name="Dyer P.S."/>
            <person name="Grigoriev I.V."/>
        </authorList>
    </citation>
    <scope>NUCLEOTIDE SEQUENCE [LARGE SCALE GENOMIC DNA]</scope>
    <source>
        <strain evidence="12">CBS 516.65</strain>
    </source>
</reference>
<dbReference type="PROSITE" id="PS01164">
    <property type="entry name" value="COPPER_AMINE_OXID_1"/>
    <property type="match status" value="1"/>
</dbReference>
<dbReference type="SUPFAM" id="SSF54416">
    <property type="entry name" value="Amine oxidase N-terminal region"/>
    <property type="match status" value="1"/>
</dbReference>
<dbReference type="InterPro" id="IPR016182">
    <property type="entry name" value="Cu_amine_oxidase_N-reg"/>
</dbReference>
<dbReference type="RefSeq" id="XP_022402836.1">
    <property type="nucleotide sequence ID" value="XM_022544384.1"/>
</dbReference>
<sequence>MIKGPLDIFMNPGLLEDLSHRQYHRSDDFYSLKVMYVVSFKIAMWESTSFHSMIGTSAYAEAKWIFQGLKEDHVADAPPRKAYTYYHEKRDGTLRKATINPTDGKVESDTESPDIQGLAEIDEIGCIYNVCNEYPAVEEEIKKLKLPEGAYVTNDPWTFGTDDPEANHYSLPAPFAPIFNVDTSELIEVQRLPLGVDAKLNTDTQPWDPVKPVEYSTSLLGDAYFRKNLKPLQIVQPQGLSFCINGRHITWQKWSFHKGWTVHERPVLNNVFYDGRSLFDRAFDLGDSGFGITSNTLTLGCDCLSHIAYLDGVRTTGAGEPVVIKDVICMHEMDNGIGWKHTNFRNNKASMVRSRQLVIRCTITVMNYEYILAFVLDQSANLHIEVKATGIVSTMPIRQNTYSPWGTVVAPGVLAANHQDHSRSTLVEHQVAPCSCGK</sequence>
<evidence type="ECO:0000256" key="2">
    <source>
        <dbReference type="ARBA" id="ARBA00007983"/>
    </source>
</evidence>
<dbReference type="SUPFAM" id="SSF49998">
    <property type="entry name" value="Amine oxidase catalytic domain"/>
    <property type="match status" value="1"/>
</dbReference>
<keyword evidence="12" id="KW-1185">Reference proteome</keyword>
<dbReference type="PANTHER" id="PTHR10638:SF33">
    <property type="entry name" value="AMINE OXIDASE"/>
    <property type="match status" value="1"/>
</dbReference>
<name>A0A1L9VQH0_ASPGL</name>
<evidence type="ECO:0000256" key="7">
    <source>
        <dbReference type="PIRSR" id="PIRSR600269-50"/>
    </source>
</evidence>
<feature type="active site" description="Schiff-base intermediate with substrate; via topaquinone" evidence="7">
    <location>
        <position position="368"/>
    </location>
</feature>
<comment type="PTM">
    <text evidence="8 9">Topaquinone (TPQ) is generated by copper-dependent autoxidation of a specific tyrosyl residue.</text>
</comment>
<accession>A0A1L9VQH0</accession>
<protein>
    <recommendedName>
        <fullName evidence="9">Amine oxidase</fullName>
        <ecNumber evidence="9">1.4.3.-</ecNumber>
    </recommendedName>
</protein>
<dbReference type="GeneID" id="34460645"/>
<organism evidence="11 12">
    <name type="scientific">Aspergillus glaucus CBS 516.65</name>
    <dbReference type="NCBI Taxonomy" id="1160497"/>
    <lineage>
        <taxon>Eukaryota</taxon>
        <taxon>Fungi</taxon>
        <taxon>Dikarya</taxon>
        <taxon>Ascomycota</taxon>
        <taxon>Pezizomycotina</taxon>
        <taxon>Eurotiomycetes</taxon>
        <taxon>Eurotiomycetidae</taxon>
        <taxon>Eurotiales</taxon>
        <taxon>Aspergillaceae</taxon>
        <taxon>Aspergillus</taxon>
        <taxon>Aspergillus subgen. Aspergillus</taxon>
    </lineage>
</organism>
<keyword evidence="4 7" id="KW-0801">TPQ</keyword>
<dbReference type="GO" id="GO:0008131">
    <property type="term" value="F:primary methylamine oxidase activity"/>
    <property type="evidence" value="ECO:0007669"/>
    <property type="project" value="InterPro"/>
</dbReference>
<keyword evidence="6 9" id="KW-0186">Copper</keyword>
<dbReference type="GO" id="GO:0009308">
    <property type="term" value="P:amine metabolic process"/>
    <property type="evidence" value="ECO:0007669"/>
    <property type="project" value="UniProtKB-UniRule"/>
</dbReference>
<evidence type="ECO:0000256" key="1">
    <source>
        <dbReference type="ARBA" id="ARBA00001935"/>
    </source>
</evidence>
<evidence type="ECO:0000259" key="10">
    <source>
        <dbReference type="Pfam" id="PF01179"/>
    </source>
</evidence>
<dbReference type="Proteomes" id="UP000184300">
    <property type="component" value="Unassembled WGS sequence"/>
</dbReference>
<dbReference type="STRING" id="1160497.A0A1L9VQH0"/>
<dbReference type="InterPro" id="IPR000269">
    <property type="entry name" value="Cu_amine_oxidase"/>
</dbReference>
<dbReference type="Pfam" id="PF01179">
    <property type="entry name" value="Cu_amine_oxid"/>
    <property type="match status" value="1"/>
</dbReference>
<comment type="cofactor">
    <cofactor evidence="1">
        <name>Cu cation</name>
        <dbReference type="ChEBI" id="CHEBI:23378"/>
    </cofactor>
</comment>
<dbReference type="AlphaFoldDB" id="A0A1L9VQH0"/>
<dbReference type="EMBL" id="KV878893">
    <property type="protein sequence ID" value="OJJ86142.1"/>
    <property type="molecule type" value="Genomic_DNA"/>
</dbReference>
<evidence type="ECO:0000256" key="6">
    <source>
        <dbReference type="ARBA" id="ARBA00023008"/>
    </source>
</evidence>
<gene>
    <name evidence="11" type="ORF">ASPGLDRAFT_34040</name>
</gene>
<dbReference type="VEuPathDB" id="FungiDB:ASPGLDRAFT_34040"/>
<feature type="domain" description="Copper amine oxidase catalytic" evidence="10">
    <location>
        <begin position="280"/>
        <end position="419"/>
    </location>
</feature>
<feature type="active site" description="Proton acceptor" evidence="7">
    <location>
        <position position="284"/>
    </location>
</feature>
<comment type="cofactor">
    <cofactor evidence="9">
        <name>Cu cation</name>
        <dbReference type="ChEBI" id="CHEBI:23378"/>
    </cofactor>
    <text evidence="9">Contains 1 topaquinone per subunit.</text>
</comment>
<dbReference type="EC" id="1.4.3.-" evidence="9"/>
<dbReference type="InterPro" id="IPR049948">
    <property type="entry name" value="Cu_Am_ox_TPQ-bd"/>
</dbReference>
<dbReference type="GO" id="GO:0005507">
    <property type="term" value="F:copper ion binding"/>
    <property type="evidence" value="ECO:0007669"/>
    <property type="project" value="InterPro"/>
</dbReference>
<keyword evidence="3 9" id="KW-0479">Metal-binding</keyword>
<evidence type="ECO:0000256" key="3">
    <source>
        <dbReference type="ARBA" id="ARBA00022723"/>
    </source>
</evidence>
<comment type="similarity">
    <text evidence="2 9">Belongs to the copper/topaquinone oxidase family.</text>
</comment>
<proteinExistence type="inferred from homology"/>
<evidence type="ECO:0000256" key="4">
    <source>
        <dbReference type="ARBA" id="ARBA00022772"/>
    </source>
</evidence>
<dbReference type="PANTHER" id="PTHR10638">
    <property type="entry name" value="COPPER AMINE OXIDASE"/>
    <property type="match status" value="1"/>
</dbReference>
<feature type="modified residue" description="2',4',5'-topaquinone" evidence="8">
    <location>
        <position position="368"/>
    </location>
</feature>
<evidence type="ECO:0000256" key="9">
    <source>
        <dbReference type="RuleBase" id="RU000672"/>
    </source>
</evidence>
<dbReference type="GO" id="GO:0048038">
    <property type="term" value="F:quinone binding"/>
    <property type="evidence" value="ECO:0007669"/>
    <property type="project" value="InterPro"/>
</dbReference>
<evidence type="ECO:0000256" key="5">
    <source>
        <dbReference type="ARBA" id="ARBA00023002"/>
    </source>
</evidence>
<keyword evidence="5 9" id="KW-0560">Oxidoreductase</keyword>
<dbReference type="OrthoDB" id="5379943at2759"/>
<evidence type="ECO:0000256" key="8">
    <source>
        <dbReference type="PIRSR" id="PIRSR600269-51"/>
    </source>
</evidence>